<evidence type="ECO:0000313" key="1">
    <source>
        <dbReference type="EMBL" id="OSC34742.1"/>
    </source>
</evidence>
<dbReference type="AlphaFoldDB" id="A0A7I7SB49"/>
<sequence>MDDNNDGLAGRRIADYRDDVHQCNTVEELIRLRESGFLVGGSAEHTPRDWTGEESAAIKRAYASGECVEAIRRWFPAEADEADALKRDER</sequence>
<reference evidence="1 2" key="1">
    <citation type="submission" date="2017-04" db="EMBL/GenBank/DDBJ databases">
        <title>The new phylogeny of genus Mycobacterium.</title>
        <authorList>
            <person name="Tortoli E."/>
            <person name="Trovato A."/>
            <person name="Cirillo D.M."/>
        </authorList>
    </citation>
    <scope>NUCLEOTIDE SEQUENCE [LARGE SCALE GENOMIC DNA]</scope>
    <source>
        <strain evidence="1 2">KCTC 19819</strain>
    </source>
</reference>
<keyword evidence="2" id="KW-1185">Reference proteome</keyword>
<dbReference type="RefSeq" id="WP_085302751.1">
    <property type="nucleotide sequence ID" value="NZ_AP022594.1"/>
</dbReference>
<evidence type="ECO:0000313" key="2">
    <source>
        <dbReference type="Proteomes" id="UP000193577"/>
    </source>
</evidence>
<proteinExistence type="predicted"/>
<gene>
    <name evidence="1" type="ORF">B8W67_05695</name>
</gene>
<dbReference type="EMBL" id="NCXO01000008">
    <property type="protein sequence ID" value="OSC34742.1"/>
    <property type="molecule type" value="Genomic_DNA"/>
</dbReference>
<comment type="caution">
    <text evidence="1">The sequence shown here is derived from an EMBL/GenBank/DDBJ whole genome shotgun (WGS) entry which is preliminary data.</text>
</comment>
<dbReference type="Proteomes" id="UP000193577">
    <property type="component" value="Unassembled WGS sequence"/>
</dbReference>
<name>A0A7I7SB49_9MYCO</name>
<protein>
    <submittedName>
        <fullName evidence="1">Uncharacterized protein</fullName>
    </submittedName>
</protein>
<accession>A0A7I7SB49</accession>
<organism evidence="1 2">
    <name type="scientific">Mycolicibacillus koreensis</name>
    <dbReference type="NCBI Taxonomy" id="1069220"/>
    <lineage>
        <taxon>Bacteria</taxon>
        <taxon>Bacillati</taxon>
        <taxon>Actinomycetota</taxon>
        <taxon>Actinomycetes</taxon>
        <taxon>Mycobacteriales</taxon>
        <taxon>Mycobacteriaceae</taxon>
        <taxon>Mycolicibacillus</taxon>
    </lineage>
</organism>